<evidence type="ECO:0008006" key="4">
    <source>
        <dbReference type="Google" id="ProtNLM"/>
    </source>
</evidence>
<reference evidence="2 3" key="1">
    <citation type="journal article" date="2016" name="Nat. Commun.">
        <title>Thousands of microbial genomes shed light on interconnected biogeochemical processes in an aquifer system.</title>
        <authorList>
            <person name="Anantharaman K."/>
            <person name="Brown C.T."/>
            <person name="Hug L.A."/>
            <person name="Sharon I."/>
            <person name="Castelle C.J."/>
            <person name="Probst A.J."/>
            <person name="Thomas B.C."/>
            <person name="Singh A."/>
            <person name="Wilkins M.J."/>
            <person name="Karaoz U."/>
            <person name="Brodie E.L."/>
            <person name="Williams K.H."/>
            <person name="Hubbard S.S."/>
            <person name="Banfield J.F."/>
        </authorList>
    </citation>
    <scope>NUCLEOTIDE SEQUENCE [LARGE SCALE GENOMIC DNA]</scope>
</reference>
<dbReference type="Proteomes" id="UP000177942">
    <property type="component" value="Unassembled WGS sequence"/>
</dbReference>
<keyword evidence="1" id="KW-1133">Transmembrane helix</keyword>
<keyword evidence="1" id="KW-0812">Transmembrane</keyword>
<keyword evidence="1" id="KW-0472">Membrane</keyword>
<organism evidence="2 3">
    <name type="scientific">Candidatus Harrisonbacteria bacterium RIFCSPLOWO2_01_FULL_44_18</name>
    <dbReference type="NCBI Taxonomy" id="1798407"/>
    <lineage>
        <taxon>Bacteria</taxon>
        <taxon>Candidatus Harrisoniibacteriota</taxon>
    </lineage>
</organism>
<accession>A0A1G1ZMU4</accession>
<sequence>MEAMSKNHCCLCHSNPAEGFCVCDCKELAKNAQAAPVASPANAVAVMPDFRFSVLEQALFPVIGLWNILVGLVRGISIALGCAVVLGLCTWVMPTAARKGCVVDHASASTDWSAIFLVGLLFYPLFIVLVVFLVLSIGAAIVSGDWAGSTKWEQSYDYLFSYIQPFLIPLAVTNALSLLYEIGRTKRKFAQAPIKV</sequence>
<proteinExistence type="predicted"/>
<evidence type="ECO:0000256" key="1">
    <source>
        <dbReference type="SAM" id="Phobius"/>
    </source>
</evidence>
<feature type="transmembrane region" description="Helical" evidence="1">
    <location>
        <begin position="114"/>
        <end position="142"/>
    </location>
</feature>
<dbReference type="STRING" id="1798407.A3A16_00455"/>
<dbReference type="AlphaFoldDB" id="A0A1G1ZMU4"/>
<feature type="transmembrane region" description="Helical" evidence="1">
    <location>
        <begin position="65"/>
        <end position="93"/>
    </location>
</feature>
<name>A0A1G1ZMU4_9BACT</name>
<feature type="transmembrane region" description="Helical" evidence="1">
    <location>
        <begin position="162"/>
        <end position="180"/>
    </location>
</feature>
<comment type="caution">
    <text evidence="2">The sequence shown here is derived from an EMBL/GenBank/DDBJ whole genome shotgun (WGS) entry which is preliminary data.</text>
</comment>
<dbReference type="EMBL" id="MHJJ01000014">
    <property type="protein sequence ID" value="OGY65157.1"/>
    <property type="molecule type" value="Genomic_DNA"/>
</dbReference>
<protein>
    <recommendedName>
        <fullName evidence="4">Transmembrane protein</fullName>
    </recommendedName>
</protein>
<gene>
    <name evidence="2" type="ORF">A3A16_00455</name>
</gene>
<evidence type="ECO:0000313" key="2">
    <source>
        <dbReference type="EMBL" id="OGY65157.1"/>
    </source>
</evidence>
<evidence type="ECO:0000313" key="3">
    <source>
        <dbReference type="Proteomes" id="UP000177942"/>
    </source>
</evidence>